<keyword evidence="1" id="KW-0233">DNA recombination</keyword>
<organism evidence="2 3">
    <name type="scientific">Anaerobacillus isosaccharinicus</name>
    <dbReference type="NCBI Taxonomy" id="1532552"/>
    <lineage>
        <taxon>Bacteria</taxon>
        <taxon>Bacillati</taxon>
        <taxon>Bacillota</taxon>
        <taxon>Bacilli</taxon>
        <taxon>Bacillales</taxon>
        <taxon>Bacillaceae</taxon>
        <taxon>Anaerobacillus</taxon>
    </lineage>
</organism>
<dbReference type="EMBL" id="CP063356">
    <property type="protein sequence ID" value="QOY38717.2"/>
    <property type="molecule type" value="Genomic_DNA"/>
</dbReference>
<evidence type="ECO:0000313" key="3">
    <source>
        <dbReference type="Proteomes" id="UP000180175"/>
    </source>
</evidence>
<dbReference type="KEGG" id="aia:AWH56_022015"/>
<dbReference type="PROSITE" id="PS51898">
    <property type="entry name" value="TYR_RECOMBINASE"/>
    <property type="match status" value="1"/>
</dbReference>
<proteinExistence type="predicted"/>
<dbReference type="GO" id="GO:0015074">
    <property type="term" value="P:DNA integration"/>
    <property type="evidence" value="ECO:0007669"/>
    <property type="project" value="InterPro"/>
</dbReference>
<dbReference type="InterPro" id="IPR013762">
    <property type="entry name" value="Integrase-like_cat_sf"/>
</dbReference>
<name>A0A7S7LCY2_9BACI</name>
<keyword evidence="3" id="KW-1185">Reference proteome</keyword>
<dbReference type="AlphaFoldDB" id="A0A7S7LCY2"/>
<accession>A0A7S7LCY2</accession>
<protein>
    <submittedName>
        <fullName evidence="2">Site-specific integrase</fullName>
    </submittedName>
</protein>
<evidence type="ECO:0000256" key="1">
    <source>
        <dbReference type="ARBA" id="ARBA00023172"/>
    </source>
</evidence>
<reference evidence="2 3" key="2">
    <citation type="journal article" date="2019" name="Int. J. Syst. Evol. Microbiol.">
        <title>Anaerobacillus isosaccharinicus sp. nov., an alkaliphilic bacterium which degrades isosaccharinic acid.</title>
        <authorList>
            <person name="Bassil N.M."/>
            <person name="Lloyd J.R."/>
        </authorList>
    </citation>
    <scope>NUCLEOTIDE SEQUENCE [LARGE SCALE GENOMIC DNA]</scope>
    <source>
        <strain evidence="2 3">NB2006</strain>
    </source>
</reference>
<dbReference type="GO" id="GO:0003677">
    <property type="term" value="F:DNA binding"/>
    <property type="evidence" value="ECO:0007669"/>
    <property type="project" value="InterPro"/>
</dbReference>
<sequence length="714" mass="83793">MITLTVLTDKPQSPFYEQLLGKVDDYILHLRDKKGSFLVDKQTEKNIKYFINRVMDQPWKNHLLLGVLIYGENKADPVYIESIITTINKRFKDIFEVFSLENMDSFDVENHMYQYLKADVLKEHTDIMRSRLLTLYKPLITSTKRWILSNLDSNSQTHLEKYLFNTPSFDSREFSSFQLSNQKSKDTRKQETDALVNLLPQIRAEGNFRWNQVNRLRNAFLNAREKVTISKVELPFEFQYDEPDRISERLYFRLWDKASFILHHKDKFGLTTLNSAEKRTGSYSKENNHYFIEFVKAEVINKNEEADGFWFTEILNEGVFGFWHQSIDDIQRKKKSELLLSWGYGEKGSDKTHCPFHSRIRGIISPNTFIKQQQRHSKGILLDIEPLYTATTFGLLALDIFTTTGARVNELLQLTNTKECIKTLRVNESLKYSFNVIPKGRDSVETFYISEQTMKLIQRVSKLLKEHYGSERIPSVFYRDSRKHMFLEPKPYFFQYNNTAFTQPTVEACLRFLMHGLRFELENGDTVVIKTHLLRHAFATEAVQRQKLPIDIVAKLLHQRDVKVTGYYSEPTPSQVAQAVSDLHDVIADYVDLDEVVLRSPEELQKELEEYKEKVGVFNNVLGGTCVSDFVCPTKMQCLGCHAKVPQPEKRHELEEIIELSKDMERRFMKMNLPVEVKKAKAMRKHARNELKEIELIDKYREEQDYEPHIQFGK</sequence>
<reference evidence="2 3" key="1">
    <citation type="journal article" date="2017" name="Genome Announc.">
        <title>Draft Genome Sequences of Four Alkaliphilic Bacteria Belonging to the Anaerobacillus Genus.</title>
        <authorList>
            <person name="Bassil N.M."/>
            <person name="Lloyd J.R."/>
        </authorList>
    </citation>
    <scope>NUCLEOTIDE SEQUENCE [LARGE SCALE GENOMIC DNA]</scope>
    <source>
        <strain evidence="2 3">NB2006</strain>
    </source>
</reference>
<dbReference type="SUPFAM" id="SSF56349">
    <property type="entry name" value="DNA breaking-rejoining enzymes"/>
    <property type="match status" value="1"/>
</dbReference>
<dbReference type="InterPro" id="IPR002104">
    <property type="entry name" value="Integrase_catalytic"/>
</dbReference>
<dbReference type="GO" id="GO:0006310">
    <property type="term" value="P:DNA recombination"/>
    <property type="evidence" value="ECO:0007669"/>
    <property type="project" value="UniProtKB-KW"/>
</dbReference>
<evidence type="ECO:0000313" key="2">
    <source>
        <dbReference type="EMBL" id="QOY38717.2"/>
    </source>
</evidence>
<gene>
    <name evidence="2" type="ORF">AWH56_022015</name>
</gene>
<dbReference type="Gene3D" id="1.10.443.10">
    <property type="entry name" value="Intergrase catalytic core"/>
    <property type="match status" value="1"/>
</dbReference>
<dbReference type="Proteomes" id="UP000180175">
    <property type="component" value="Chromosome"/>
</dbReference>
<dbReference type="InterPro" id="IPR011010">
    <property type="entry name" value="DNA_brk_join_enz"/>
</dbReference>